<sequence length="94" mass="11040">MFLQDPWWNPAVEEQVVIHIHRIGQTKRVMINRFIVKGTVEERMEAVQALKQWMIAGSVECGFYIIRYIGDIAENGLAVLKNNVNFFFFFSFEL</sequence>
<dbReference type="EMBL" id="CM047905">
    <property type="protein sequence ID" value="KAJ0089215.1"/>
    <property type="molecule type" value="Genomic_DNA"/>
</dbReference>
<accession>A0ACC1AR78</accession>
<dbReference type="Proteomes" id="UP001164250">
    <property type="component" value="Chromosome 9"/>
</dbReference>
<reference evidence="2" key="1">
    <citation type="journal article" date="2023" name="G3 (Bethesda)">
        <title>Genome assembly and association tests identify interacting loci associated with vigor, precocity, and sex in interspecific pistachio rootstocks.</title>
        <authorList>
            <person name="Palmer W."/>
            <person name="Jacygrad E."/>
            <person name="Sagayaradj S."/>
            <person name="Cavanaugh K."/>
            <person name="Han R."/>
            <person name="Bertier L."/>
            <person name="Beede B."/>
            <person name="Kafkas S."/>
            <person name="Golino D."/>
            <person name="Preece J."/>
            <person name="Michelmore R."/>
        </authorList>
    </citation>
    <scope>NUCLEOTIDE SEQUENCE [LARGE SCALE GENOMIC DNA]</scope>
</reference>
<comment type="caution">
    <text evidence="1">The sequence shown here is derived from an EMBL/GenBank/DDBJ whole genome shotgun (WGS) entry which is preliminary data.</text>
</comment>
<evidence type="ECO:0000313" key="2">
    <source>
        <dbReference type="Proteomes" id="UP001164250"/>
    </source>
</evidence>
<gene>
    <name evidence="1" type="ORF">Patl1_32486</name>
</gene>
<keyword evidence="2" id="KW-1185">Reference proteome</keyword>
<protein>
    <submittedName>
        <fullName evidence="1">Uncharacterized protein</fullName>
    </submittedName>
</protein>
<name>A0ACC1AR78_9ROSI</name>
<evidence type="ECO:0000313" key="1">
    <source>
        <dbReference type="EMBL" id="KAJ0089215.1"/>
    </source>
</evidence>
<organism evidence="1 2">
    <name type="scientific">Pistacia atlantica</name>
    <dbReference type="NCBI Taxonomy" id="434234"/>
    <lineage>
        <taxon>Eukaryota</taxon>
        <taxon>Viridiplantae</taxon>
        <taxon>Streptophyta</taxon>
        <taxon>Embryophyta</taxon>
        <taxon>Tracheophyta</taxon>
        <taxon>Spermatophyta</taxon>
        <taxon>Magnoliopsida</taxon>
        <taxon>eudicotyledons</taxon>
        <taxon>Gunneridae</taxon>
        <taxon>Pentapetalae</taxon>
        <taxon>rosids</taxon>
        <taxon>malvids</taxon>
        <taxon>Sapindales</taxon>
        <taxon>Anacardiaceae</taxon>
        <taxon>Pistacia</taxon>
    </lineage>
</organism>
<proteinExistence type="predicted"/>